<organism evidence="1 2">
    <name type="scientific">Acidaminobacter hydrogenoformans DSM 2784</name>
    <dbReference type="NCBI Taxonomy" id="1120920"/>
    <lineage>
        <taxon>Bacteria</taxon>
        <taxon>Bacillati</taxon>
        <taxon>Bacillota</taxon>
        <taxon>Clostridia</taxon>
        <taxon>Peptostreptococcales</taxon>
        <taxon>Acidaminobacteraceae</taxon>
        <taxon>Acidaminobacter</taxon>
    </lineage>
</organism>
<gene>
    <name evidence="1" type="ORF">SAMN03080599_02190</name>
</gene>
<dbReference type="EMBL" id="FMWL01000011">
    <property type="protein sequence ID" value="SCZ80275.1"/>
    <property type="molecule type" value="Genomic_DNA"/>
</dbReference>
<dbReference type="Proteomes" id="UP000199208">
    <property type="component" value="Unassembled WGS sequence"/>
</dbReference>
<dbReference type="AlphaFoldDB" id="A0A1G5S1L2"/>
<proteinExistence type="predicted"/>
<name>A0A1G5S1L2_9FIRM</name>
<evidence type="ECO:0000313" key="2">
    <source>
        <dbReference type="Proteomes" id="UP000199208"/>
    </source>
</evidence>
<evidence type="ECO:0008006" key="3">
    <source>
        <dbReference type="Google" id="ProtNLM"/>
    </source>
</evidence>
<keyword evidence="2" id="KW-1185">Reference proteome</keyword>
<sequence>MQITIKLSESLLSIYKTSGVEFEETFMIDTEGAVTIKEILNQAGISPMLTPMIIVNNKACSSLNEVIDEASTITLIGPLAGG</sequence>
<accession>A0A1G5S1L2</accession>
<dbReference type="RefSeq" id="WP_092591421.1">
    <property type="nucleotide sequence ID" value="NZ_FMWL01000011.1"/>
</dbReference>
<protein>
    <recommendedName>
        <fullName evidence="3">ThiS family protein</fullName>
    </recommendedName>
</protein>
<evidence type="ECO:0000313" key="1">
    <source>
        <dbReference type="EMBL" id="SCZ80275.1"/>
    </source>
</evidence>
<reference evidence="1 2" key="1">
    <citation type="submission" date="2016-10" db="EMBL/GenBank/DDBJ databases">
        <authorList>
            <person name="de Groot N.N."/>
        </authorList>
    </citation>
    <scope>NUCLEOTIDE SEQUENCE [LARGE SCALE GENOMIC DNA]</scope>
    <source>
        <strain evidence="1 2">DSM 2784</strain>
    </source>
</reference>
<dbReference type="STRING" id="1120920.SAMN03080599_02190"/>